<evidence type="ECO:0000256" key="1">
    <source>
        <dbReference type="SAM" id="MobiDB-lite"/>
    </source>
</evidence>
<dbReference type="AlphaFoldDB" id="A0A917ZUE0"/>
<evidence type="ECO:0000313" key="2">
    <source>
        <dbReference type="EMBL" id="GGO95875.1"/>
    </source>
</evidence>
<protein>
    <submittedName>
        <fullName evidence="2">Uncharacterized protein</fullName>
    </submittedName>
</protein>
<gene>
    <name evidence="2" type="ORF">GCM10012280_54080</name>
</gene>
<sequence>MLTGVAGAGAGSACAEPGTAPSIVATDAPTTVHLMTTPTKPPTPTGQYWHVRAIMVGPAQEEQRSVRQTLGLGAAEVIGAYGIALEI</sequence>
<dbReference type="EMBL" id="BMMS01000027">
    <property type="protein sequence ID" value="GGO95875.1"/>
    <property type="molecule type" value="Genomic_DNA"/>
</dbReference>
<proteinExistence type="predicted"/>
<name>A0A917ZUE0_9ACTN</name>
<feature type="region of interest" description="Disordered" evidence="1">
    <location>
        <begin position="1"/>
        <end position="22"/>
    </location>
</feature>
<comment type="caution">
    <text evidence="2">The sequence shown here is derived from an EMBL/GenBank/DDBJ whole genome shotgun (WGS) entry which is preliminary data.</text>
</comment>
<reference evidence="2" key="2">
    <citation type="submission" date="2020-09" db="EMBL/GenBank/DDBJ databases">
        <authorList>
            <person name="Sun Q."/>
            <person name="Zhou Y."/>
        </authorList>
    </citation>
    <scope>NUCLEOTIDE SEQUENCE</scope>
    <source>
        <strain evidence="2">CGMCC 4.7201</strain>
    </source>
</reference>
<dbReference type="Proteomes" id="UP000641932">
    <property type="component" value="Unassembled WGS sequence"/>
</dbReference>
<keyword evidence="3" id="KW-1185">Reference proteome</keyword>
<evidence type="ECO:0000313" key="3">
    <source>
        <dbReference type="Proteomes" id="UP000641932"/>
    </source>
</evidence>
<accession>A0A917ZUE0</accession>
<reference evidence="2" key="1">
    <citation type="journal article" date="2014" name="Int. J. Syst. Evol. Microbiol.">
        <title>Complete genome sequence of Corynebacterium casei LMG S-19264T (=DSM 44701T), isolated from a smear-ripened cheese.</title>
        <authorList>
            <consortium name="US DOE Joint Genome Institute (JGI-PGF)"/>
            <person name="Walter F."/>
            <person name="Albersmeier A."/>
            <person name="Kalinowski J."/>
            <person name="Ruckert C."/>
        </authorList>
    </citation>
    <scope>NUCLEOTIDE SEQUENCE</scope>
    <source>
        <strain evidence="2">CGMCC 4.7201</strain>
    </source>
</reference>
<organism evidence="2 3">
    <name type="scientific">Wenjunlia tyrosinilytica</name>
    <dbReference type="NCBI Taxonomy" id="1544741"/>
    <lineage>
        <taxon>Bacteria</taxon>
        <taxon>Bacillati</taxon>
        <taxon>Actinomycetota</taxon>
        <taxon>Actinomycetes</taxon>
        <taxon>Kitasatosporales</taxon>
        <taxon>Streptomycetaceae</taxon>
        <taxon>Wenjunlia</taxon>
    </lineage>
</organism>
<feature type="compositionally biased region" description="Gly residues" evidence="1">
    <location>
        <begin position="1"/>
        <end position="10"/>
    </location>
</feature>